<reference evidence="4 5" key="1">
    <citation type="submission" date="2023-10" db="EMBL/GenBank/DDBJ databases">
        <title>Noviherbaspirillum sp. CPCC 100848 genome assembly.</title>
        <authorList>
            <person name="Li X.Y."/>
            <person name="Fang X.M."/>
        </authorList>
    </citation>
    <scope>NUCLEOTIDE SEQUENCE [LARGE SCALE GENOMIC DNA]</scope>
    <source>
        <strain evidence="4 5">CPCC 100848</strain>
    </source>
</reference>
<comment type="caution">
    <text evidence="4">The sequence shown here is derived from an EMBL/GenBank/DDBJ whole genome shotgun (WGS) entry which is preliminary data.</text>
</comment>
<protein>
    <submittedName>
        <fullName evidence="4">Conjugal transfer protein TraG N-terminal domain-containing protein</fullName>
    </submittedName>
</protein>
<keyword evidence="2" id="KW-0472">Membrane</keyword>
<feature type="region of interest" description="Disordered" evidence="1">
    <location>
        <begin position="944"/>
        <end position="995"/>
    </location>
</feature>
<feature type="compositionally biased region" description="Basic and acidic residues" evidence="1">
    <location>
        <begin position="956"/>
        <end position="969"/>
    </location>
</feature>
<dbReference type="Pfam" id="PF07916">
    <property type="entry name" value="TraG_N"/>
    <property type="match status" value="1"/>
</dbReference>
<keyword evidence="5" id="KW-1185">Reference proteome</keyword>
<feature type="transmembrane region" description="Helical" evidence="2">
    <location>
        <begin position="443"/>
        <end position="462"/>
    </location>
</feature>
<sequence length="1143" mass="120704">MFTFPIYVLGESTSFYAMLNAVAMIFNQTGFINSVMLTAGLVVLMSVMVSMLTGMGGDKGKNPPVTAAVFFAGMVALSSVKSTVQVTDVYSGSTVNVSNIPLLISVPSSIFTTGSYKLFQSVETAYGSTNANYQSVSTSGYVMPLKLLFALRKGVEKSDPYLAASLQQFIIDCIPGSNVNMTAFRDSVDFVEYIFANSRPSGLTNIYSNSSPQGTAMACPDAVTALQNTIDTYMDSAQLRRLINENARERNPTNASGFAISDVESAYTNTVANAFSSTAVTIPGAVQSAGQFMKNALFYSTVMDTFKCMDSAGDQSEYTLCNVILTQGMEHWKTDAAAQGSMFAKMAMPAMIFLQLMFFGFAPLVILYSFFLGAGSVGLYVKFLGFGVWTMSWLPFSAVIQMYIQYNVTDKLAALQTKAVTIGNYEAFMYDVLSTRLALASDLLAATPMVSLALLSGSIYGLSSLAGRWSGRDYMDEKQGAPSLLKTDAAVSVASGVTGAMLDGKMYSVGMAGMNSGLEISTGQVFTTALSNAKSNVDTSTKTAMTEFGKMIQSAVTAGTSTKDLYQFAKSTGLTETEGAKKAVSKALEFAETNNLDATQTEELRRNAELIGSLSAGGSLGLDVGGLINKLTGTNAVNAGFRLGGDVSKRGSEGKGSSVSDKVTEGLRYVAGQGLNFSSDQGIMRTVATNEQTGHAVEKLRSSTFGENNTKSWKEATQQAQQAQRSFQEMDSRTGTFQTASKINSEQWTNAILNDRNDVVSKSRAAAEAIRSVIGERGYENLQRSAEQAVASNTYEAPLQGKAREAAVDFNVIAMASQHYPHAMGQKEVVSAIEAAMPGSLAQPHTKPLKGPDMSLEARTADAAREASTKAADGGARAEKAVPIVSKVDVQNPHSGVPKPSENGPTSRAALQQGIAGLRSEFENSQGKFKQEYKAAVEDFRNENPVIDSGGTSAAEMRREHDSKLKAKTPDGGNRQSADDRPIMARPMGSDSQQKTTIDNVLAADSSQFSTPVTGGALTKGAESQAPSSMPTGTTAMGGLSQSDTGRHRGGLPDNQGSSSLPEAASPNPLLGTQRPLGPDSNGSNSDNRPAPIRSAITETATAAGSANSGTSQRPSHDGSSPPANTATPSGREYSVRSPGRDQ</sequence>
<dbReference type="RefSeq" id="WP_326507203.1">
    <property type="nucleotide sequence ID" value="NZ_JAWIIV010000011.1"/>
</dbReference>
<dbReference type="EMBL" id="JAWIIV010000011">
    <property type="protein sequence ID" value="MEC4720485.1"/>
    <property type="molecule type" value="Genomic_DNA"/>
</dbReference>
<evidence type="ECO:0000259" key="3">
    <source>
        <dbReference type="Pfam" id="PF07916"/>
    </source>
</evidence>
<feature type="transmembrane region" description="Helical" evidence="2">
    <location>
        <begin position="65"/>
        <end position="84"/>
    </location>
</feature>
<evidence type="ECO:0000313" key="4">
    <source>
        <dbReference type="EMBL" id="MEC4720485.1"/>
    </source>
</evidence>
<feature type="domain" description="TraG N-terminal Proteobacteria" evidence="3">
    <location>
        <begin position="6"/>
        <end position="474"/>
    </location>
</feature>
<feature type="region of interest" description="Disordered" evidence="1">
    <location>
        <begin position="1012"/>
        <end position="1143"/>
    </location>
</feature>
<feature type="compositionally biased region" description="Polar residues" evidence="1">
    <location>
        <begin position="1025"/>
        <end position="1044"/>
    </location>
</feature>
<feature type="transmembrane region" description="Helical" evidence="2">
    <location>
        <begin position="6"/>
        <end position="27"/>
    </location>
</feature>
<gene>
    <name evidence="4" type="ORF">RY831_15085</name>
</gene>
<keyword evidence="2" id="KW-1133">Transmembrane helix</keyword>
<organism evidence="4 5">
    <name type="scientific">Noviherbaspirillum album</name>
    <dbReference type="NCBI Taxonomy" id="3080276"/>
    <lineage>
        <taxon>Bacteria</taxon>
        <taxon>Pseudomonadati</taxon>
        <taxon>Pseudomonadota</taxon>
        <taxon>Betaproteobacteria</taxon>
        <taxon>Burkholderiales</taxon>
        <taxon>Oxalobacteraceae</taxon>
        <taxon>Noviherbaspirillum</taxon>
    </lineage>
</organism>
<evidence type="ECO:0000256" key="1">
    <source>
        <dbReference type="SAM" id="MobiDB-lite"/>
    </source>
</evidence>
<feature type="transmembrane region" description="Helical" evidence="2">
    <location>
        <begin position="352"/>
        <end position="371"/>
    </location>
</feature>
<keyword evidence="2" id="KW-0812">Transmembrane</keyword>
<proteinExistence type="predicted"/>
<feature type="compositionally biased region" description="Polar residues" evidence="1">
    <location>
        <begin position="1118"/>
        <end position="1129"/>
    </location>
</feature>
<dbReference type="InterPro" id="IPR012931">
    <property type="entry name" value="TraG_N_Proteobacteria"/>
</dbReference>
<feature type="transmembrane region" description="Helical" evidence="2">
    <location>
        <begin position="383"/>
        <end position="404"/>
    </location>
</feature>
<feature type="compositionally biased region" description="Low complexity" evidence="1">
    <location>
        <begin position="1098"/>
        <end position="1112"/>
    </location>
</feature>
<dbReference type="Proteomes" id="UP001352263">
    <property type="component" value="Unassembled WGS sequence"/>
</dbReference>
<evidence type="ECO:0000256" key="2">
    <source>
        <dbReference type="SAM" id="Phobius"/>
    </source>
</evidence>
<evidence type="ECO:0000313" key="5">
    <source>
        <dbReference type="Proteomes" id="UP001352263"/>
    </source>
</evidence>
<accession>A0ABU6JA01</accession>
<feature type="transmembrane region" description="Helical" evidence="2">
    <location>
        <begin position="34"/>
        <end position="53"/>
    </location>
</feature>
<name>A0ABU6JA01_9BURK</name>